<dbReference type="AlphaFoldDB" id="A0A8A2UCP2"/>
<evidence type="ECO:0000313" key="2">
    <source>
        <dbReference type="EMBL" id="QSW86403.1"/>
    </source>
</evidence>
<sequence>MVPNISLNKIKERAALWIAYGLIIALVLWSVFEIIGYTNWVEVDLPLSPSDFAMIASAAGTIVLTFGLLLLYNKQARIQSEQTTIQENQESLMEQQFTPHLTAGVNFLSLTSVQFVIQNTGNGAAFDVSAEWEVAGEKKTWEVPNLPPGEKHGFPIIVDGDSWLLSIDEIKNYLEENNASSVIDYRLTCEDRFEEEKEFSSSVDFGVIVTRSESDEIWNEEPLEEISGHMRKMQRDIRKMRRYQQNNDKNEKWRKRIEQTKEIYGFIQEYDGITVEELNSLTNISEQNIRYRLQSLDDAGGVHYNSNTDTVQLASESQTALSEF</sequence>
<keyword evidence="1" id="KW-0472">Membrane</keyword>
<gene>
    <name evidence="2" type="ORF">J0X27_06185</name>
</gene>
<dbReference type="RefSeq" id="WP_207271521.1">
    <property type="nucleotide sequence ID" value="NZ_CP071463.1"/>
</dbReference>
<dbReference type="KEGG" id="hlo:J0X27_06185"/>
<dbReference type="EMBL" id="CP071463">
    <property type="protein sequence ID" value="QSW86403.1"/>
    <property type="molecule type" value="Genomic_DNA"/>
</dbReference>
<name>A0A8A2UCP2_9EURY</name>
<feature type="transmembrane region" description="Helical" evidence="1">
    <location>
        <begin position="52"/>
        <end position="72"/>
    </location>
</feature>
<dbReference type="GeneID" id="63183315"/>
<reference evidence="2 3" key="1">
    <citation type="journal article" date="2006" name="Int. J. Syst. Evol. Microbiol.">
        <title>Haloterrigena longa sp. nov. and Haloterrigena limicola sp. nov., extremely halophilic archaea isolated from a salt lake.</title>
        <authorList>
            <person name="Cui H.L."/>
            <person name="Tohty D."/>
            <person name="Zhou P.J."/>
            <person name="Liu S.J."/>
        </authorList>
    </citation>
    <scope>NUCLEOTIDE SEQUENCE [LARGE SCALE GENOMIC DNA]</scope>
    <source>
        <strain evidence="2 3">ABH32</strain>
    </source>
</reference>
<feature type="transmembrane region" description="Helical" evidence="1">
    <location>
        <begin position="14"/>
        <end position="32"/>
    </location>
</feature>
<evidence type="ECO:0000256" key="1">
    <source>
        <dbReference type="SAM" id="Phobius"/>
    </source>
</evidence>
<dbReference type="OrthoDB" id="350605at2157"/>
<keyword evidence="1" id="KW-0812">Transmembrane</keyword>
<keyword evidence="1" id="KW-1133">Transmembrane helix</keyword>
<protein>
    <submittedName>
        <fullName evidence="2">Uncharacterized protein</fullName>
    </submittedName>
</protein>
<evidence type="ECO:0000313" key="3">
    <source>
        <dbReference type="Proteomes" id="UP000663191"/>
    </source>
</evidence>
<keyword evidence="3" id="KW-1185">Reference proteome</keyword>
<accession>A0A8A2UCP2</accession>
<proteinExistence type="predicted"/>
<organism evidence="2 3">
    <name type="scientific">Natrinema longum</name>
    <dbReference type="NCBI Taxonomy" id="370324"/>
    <lineage>
        <taxon>Archaea</taxon>
        <taxon>Methanobacteriati</taxon>
        <taxon>Methanobacteriota</taxon>
        <taxon>Stenosarchaea group</taxon>
        <taxon>Halobacteria</taxon>
        <taxon>Halobacteriales</taxon>
        <taxon>Natrialbaceae</taxon>
        <taxon>Natrinema</taxon>
    </lineage>
</organism>
<dbReference type="Proteomes" id="UP000663191">
    <property type="component" value="Chromosome"/>
</dbReference>